<dbReference type="PROSITE" id="PS50126">
    <property type="entry name" value="S1"/>
    <property type="match status" value="1"/>
</dbReference>
<dbReference type="GO" id="GO:0006402">
    <property type="term" value="P:mRNA catabolic process"/>
    <property type="evidence" value="ECO:0007669"/>
    <property type="project" value="TreeGrafter"/>
</dbReference>
<feature type="domain" description="S1 motif" evidence="9">
    <location>
        <begin position="561"/>
        <end position="639"/>
    </location>
</feature>
<gene>
    <name evidence="10" type="ORF">AAIA72_11175</name>
</gene>
<reference evidence="10" key="1">
    <citation type="submission" date="2024-05" db="EMBL/GenBank/DDBJ databases">
        <title>Genome sequencing of novel strain.</title>
        <authorList>
            <person name="Ganbat D."/>
            <person name="Ganbat S."/>
            <person name="Lee S.-J."/>
        </authorList>
    </citation>
    <scope>NUCLEOTIDE SEQUENCE</scope>
    <source>
        <strain evidence="10">SMD15-11</strain>
    </source>
</reference>
<proteinExistence type="predicted"/>
<dbReference type="Gene3D" id="2.40.50.140">
    <property type="entry name" value="Nucleic acid-binding proteins"/>
    <property type="match status" value="2"/>
</dbReference>
<evidence type="ECO:0000256" key="7">
    <source>
        <dbReference type="ARBA" id="ARBA00022839"/>
    </source>
</evidence>
<dbReference type="SMART" id="SM00316">
    <property type="entry name" value="S1"/>
    <property type="match status" value="2"/>
</dbReference>
<dbReference type="Pfam" id="PF08206">
    <property type="entry name" value="OB_RNB"/>
    <property type="match status" value="1"/>
</dbReference>
<dbReference type="EC" id="3.1.13.1" evidence="3"/>
<evidence type="ECO:0000256" key="3">
    <source>
        <dbReference type="ARBA" id="ARBA00012163"/>
    </source>
</evidence>
<evidence type="ECO:0000256" key="5">
    <source>
        <dbReference type="ARBA" id="ARBA00022722"/>
    </source>
</evidence>
<dbReference type="InterPro" id="IPR001900">
    <property type="entry name" value="RNase_II/R"/>
</dbReference>
<keyword evidence="8" id="KW-0694">RNA-binding</keyword>
<dbReference type="InterPro" id="IPR003029">
    <property type="entry name" value="S1_domain"/>
</dbReference>
<organism evidence="10">
    <name type="scientific">Thermohahella caldifontis</name>
    <dbReference type="NCBI Taxonomy" id="3142973"/>
    <lineage>
        <taxon>Bacteria</taxon>
        <taxon>Pseudomonadati</taxon>
        <taxon>Pseudomonadota</taxon>
        <taxon>Gammaproteobacteria</taxon>
        <taxon>Oceanospirillales</taxon>
        <taxon>Hahellaceae</taxon>
        <taxon>Thermohahella</taxon>
    </lineage>
</organism>
<dbReference type="Pfam" id="PF00575">
    <property type="entry name" value="S1"/>
    <property type="match status" value="1"/>
</dbReference>
<dbReference type="RefSeq" id="WP_369600399.1">
    <property type="nucleotide sequence ID" value="NZ_CP154858.1"/>
</dbReference>
<comment type="subcellular location">
    <subcellularLocation>
        <location evidence="2">Cytoplasm</location>
    </subcellularLocation>
</comment>
<dbReference type="Pfam" id="PF00773">
    <property type="entry name" value="RNB"/>
    <property type="match status" value="1"/>
</dbReference>
<accession>A0AB39USU9</accession>
<dbReference type="PROSITE" id="PS01175">
    <property type="entry name" value="RIBONUCLEASE_II"/>
    <property type="match status" value="1"/>
</dbReference>
<dbReference type="AlphaFoldDB" id="A0AB39USU9"/>
<keyword evidence="5" id="KW-0540">Nuclease</keyword>
<keyword evidence="4" id="KW-0963">Cytoplasm</keyword>
<evidence type="ECO:0000313" key="10">
    <source>
        <dbReference type="EMBL" id="XDT71364.1"/>
    </source>
</evidence>
<evidence type="ECO:0000256" key="8">
    <source>
        <dbReference type="ARBA" id="ARBA00022884"/>
    </source>
</evidence>
<dbReference type="InterPro" id="IPR013223">
    <property type="entry name" value="RNase_B_OB_dom"/>
</dbReference>
<dbReference type="KEGG" id="tcd:AAIA72_11175"/>
<evidence type="ECO:0000259" key="9">
    <source>
        <dbReference type="PROSITE" id="PS50126"/>
    </source>
</evidence>
<keyword evidence="7" id="KW-0269">Exonuclease</keyword>
<evidence type="ECO:0000256" key="6">
    <source>
        <dbReference type="ARBA" id="ARBA00022801"/>
    </source>
</evidence>
<dbReference type="GO" id="GO:0005829">
    <property type="term" value="C:cytosol"/>
    <property type="evidence" value="ECO:0007669"/>
    <property type="project" value="TreeGrafter"/>
</dbReference>
<evidence type="ECO:0000256" key="2">
    <source>
        <dbReference type="ARBA" id="ARBA00004496"/>
    </source>
</evidence>
<name>A0AB39USU9_9GAMM</name>
<dbReference type="InterPro" id="IPR050180">
    <property type="entry name" value="RNR_Ribonuclease"/>
</dbReference>
<keyword evidence="6" id="KW-0378">Hydrolase</keyword>
<dbReference type="InterPro" id="IPR022966">
    <property type="entry name" value="RNase_II/R_CS"/>
</dbReference>
<dbReference type="SMART" id="SM00955">
    <property type="entry name" value="RNB"/>
    <property type="match status" value="1"/>
</dbReference>
<dbReference type="EMBL" id="CP154858">
    <property type="protein sequence ID" value="XDT71364.1"/>
    <property type="molecule type" value="Genomic_DNA"/>
</dbReference>
<dbReference type="InterPro" id="IPR040476">
    <property type="entry name" value="CSD2"/>
</dbReference>
<sequence>MLNSDALNQLRQLKQGIQETNPRHEATIKGSMGRFGFAVLDDGREAFLIPDEMAKVFPGDRVRVVLSKDERDRDTATIEKVLRSELRYIVGRYVVRGKGHFVEADPGQLNRRIFLPPKARKDATEGDYILCRITRHPFEDQKPQAEVVRVIGRDDTPHVETEYALSKHGLAAFVKQPKGLDKLESGWRAHLQKALGRREDLRHLPFVTIDSASTRDMDDALCAETTDNGWRLHVAIADPAEFVPAGSELDERARHLGSSWYFPDRTLPMLPEVLANDLCSLVPGEDRLALVMTLDISPEGQITDFSLREAAIHSRAKLAYSDVAGLMADGGEGVDQDSLRALEAVRKTLGQYRDLNALVAEDRSDFRLILNEKGRIDHIEKRDSLDAHNLVEEAMIAANRCAARFLRTHKLSGPFVTHSGFRPERLAAMTRIMTEQLGDQTFDLTDWKGFRAFMQALDSAESDLPLRSIATRSLARGSLSTEAAPHFGMGLALYTTFTSPIRKYNDLLVHRQIKAVLNNQKPLRLRDKDCEYLQDALRAGRQAVNETEQWLKCRYMADQIGALGRGQIVHVNGAGFQVRLENTGVEGFVHLGEEEEKFSFDPVYLTQTSATRRYMLDQTVTVEVAGVDWERRQVKFRLTDDRANALLDAFSGA</sequence>
<evidence type="ECO:0000256" key="4">
    <source>
        <dbReference type="ARBA" id="ARBA00022490"/>
    </source>
</evidence>
<protein>
    <recommendedName>
        <fullName evidence="3">exoribonuclease II</fullName>
        <ecNumber evidence="3">3.1.13.1</ecNumber>
    </recommendedName>
</protein>
<evidence type="ECO:0000256" key="1">
    <source>
        <dbReference type="ARBA" id="ARBA00001849"/>
    </source>
</evidence>
<dbReference type="InterPro" id="IPR004476">
    <property type="entry name" value="RNase_II/RNase_R"/>
</dbReference>
<dbReference type="GO" id="GO:0003723">
    <property type="term" value="F:RNA binding"/>
    <property type="evidence" value="ECO:0007669"/>
    <property type="project" value="UniProtKB-KW"/>
</dbReference>
<dbReference type="Pfam" id="PF17876">
    <property type="entry name" value="CSD2"/>
    <property type="match status" value="1"/>
</dbReference>
<dbReference type="PANTHER" id="PTHR23355:SF37">
    <property type="entry name" value="EXORIBONUCLEASE 2"/>
    <property type="match status" value="1"/>
</dbReference>
<dbReference type="InterPro" id="IPR012340">
    <property type="entry name" value="NA-bd_OB-fold"/>
</dbReference>
<dbReference type="NCBIfam" id="TIGR00358">
    <property type="entry name" value="3_prime_RNase"/>
    <property type="match status" value="1"/>
</dbReference>
<dbReference type="SUPFAM" id="SSF50249">
    <property type="entry name" value="Nucleic acid-binding proteins"/>
    <property type="match status" value="3"/>
</dbReference>
<dbReference type="GO" id="GO:0008859">
    <property type="term" value="F:exoribonuclease II activity"/>
    <property type="evidence" value="ECO:0007669"/>
    <property type="project" value="UniProtKB-EC"/>
</dbReference>
<comment type="catalytic activity">
    <reaction evidence="1">
        <text>Exonucleolytic cleavage in the 3'- to 5'-direction to yield nucleoside 5'-phosphates.</text>
        <dbReference type="EC" id="3.1.13.1"/>
    </reaction>
</comment>
<dbReference type="PANTHER" id="PTHR23355">
    <property type="entry name" value="RIBONUCLEASE"/>
    <property type="match status" value="1"/>
</dbReference>